<evidence type="ECO:0000256" key="8">
    <source>
        <dbReference type="ARBA" id="ARBA00022801"/>
    </source>
</evidence>
<accession>A0A2S7K6I9</accession>
<dbReference type="InterPro" id="IPR001261">
    <property type="entry name" value="ArgE/DapE_CS"/>
</dbReference>
<keyword evidence="6 15" id="KW-0028">Amino-acid biosynthesis</keyword>
<evidence type="ECO:0000259" key="16">
    <source>
        <dbReference type="Pfam" id="PF07687"/>
    </source>
</evidence>
<comment type="pathway">
    <text evidence="1 15">Amino-acid biosynthesis; L-lysine biosynthesis via DAP pathway; LL-2,6-diaminopimelate from (S)-tetrahydrodipicolinate (succinylase route): step 3/3.</text>
</comment>
<evidence type="ECO:0000256" key="11">
    <source>
        <dbReference type="ARBA" id="ARBA00023154"/>
    </source>
</evidence>
<dbReference type="GO" id="GO:0009014">
    <property type="term" value="F:succinyl-diaminopimelate desuccinylase activity"/>
    <property type="evidence" value="ECO:0007669"/>
    <property type="project" value="UniProtKB-UniRule"/>
</dbReference>
<comment type="caution">
    <text evidence="17">The sequence shown here is derived from an EMBL/GenBank/DDBJ whole genome shotgun (WGS) entry which is preliminary data.</text>
</comment>
<comment type="cofactor">
    <cofactor evidence="15">
        <name>Zn(2+)</name>
        <dbReference type="ChEBI" id="CHEBI:29105"/>
    </cofactor>
    <cofactor evidence="15">
        <name>Co(2+)</name>
        <dbReference type="ChEBI" id="CHEBI:48828"/>
    </cofactor>
    <text evidence="15">Binds 2 Zn(2+) or Co(2+) ions per subunit.</text>
</comment>
<feature type="active site" evidence="15">
    <location>
        <position position="75"/>
    </location>
</feature>
<evidence type="ECO:0000256" key="6">
    <source>
        <dbReference type="ARBA" id="ARBA00022605"/>
    </source>
</evidence>
<keyword evidence="10 15" id="KW-0220">Diaminopimelate biosynthesis</keyword>
<dbReference type="Gene3D" id="3.40.630.10">
    <property type="entry name" value="Zn peptidases"/>
    <property type="match status" value="2"/>
</dbReference>
<comment type="function">
    <text evidence="15">Catalyzes the hydrolysis of N-succinyl-L,L-diaminopimelic acid (SDAP), forming succinate and LL-2,6-diaminopimelate (DAP), an intermediate involved in the bacterial biosynthesis of lysine and meso-diaminopimelic acid, an essential component of bacterial cell walls.</text>
</comment>
<gene>
    <name evidence="15" type="primary">dapE</name>
    <name evidence="17" type="ORF">CW354_07335</name>
</gene>
<keyword evidence="18" id="KW-1185">Reference proteome</keyword>
<dbReference type="RefSeq" id="WP_104829368.1">
    <property type="nucleotide sequence ID" value="NZ_PJCH01000005.1"/>
</dbReference>
<comment type="similarity">
    <text evidence="2 15">Belongs to the peptidase M20A family. DapE subfamily.</text>
</comment>
<feature type="binding site" evidence="15">
    <location>
        <position position="140"/>
    </location>
    <ligand>
        <name>Zn(2+)</name>
        <dbReference type="ChEBI" id="CHEBI:29105"/>
        <label>2</label>
    </ligand>
</feature>
<keyword evidence="8 15" id="KW-0378">Hydrolase</keyword>
<feature type="binding site" evidence="15">
    <location>
        <position position="168"/>
    </location>
    <ligand>
        <name>Zn(2+)</name>
        <dbReference type="ChEBI" id="CHEBI:29105"/>
        <label>1</label>
    </ligand>
</feature>
<dbReference type="PROSITE" id="PS00759">
    <property type="entry name" value="ARGE_DAPE_CPG2_2"/>
    <property type="match status" value="1"/>
</dbReference>
<name>A0A2S7K6I9_9PROT</name>
<evidence type="ECO:0000256" key="2">
    <source>
        <dbReference type="ARBA" id="ARBA00006746"/>
    </source>
</evidence>
<evidence type="ECO:0000256" key="7">
    <source>
        <dbReference type="ARBA" id="ARBA00022723"/>
    </source>
</evidence>
<dbReference type="EMBL" id="PJCH01000005">
    <property type="protein sequence ID" value="PQA88123.1"/>
    <property type="molecule type" value="Genomic_DNA"/>
</dbReference>
<evidence type="ECO:0000256" key="13">
    <source>
        <dbReference type="ARBA" id="ARBA00031891"/>
    </source>
</evidence>
<keyword evidence="11 15" id="KW-0457">Lysine biosynthesis</keyword>
<dbReference type="GO" id="GO:0009089">
    <property type="term" value="P:lysine biosynthetic process via diaminopimelate"/>
    <property type="evidence" value="ECO:0007669"/>
    <property type="project" value="UniProtKB-UniRule"/>
</dbReference>
<dbReference type="PANTHER" id="PTHR43808:SF31">
    <property type="entry name" value="N-ACETYL-L-CITRULLINE DEACETYLASE"/>
    <property type="match status" value="1"/>
</dbReference>
<feature type="active site" description="Proton acceptor" evidence="15">
    <location>
        <position position="139"/>
    </location>
</feature>
<dbReference type="InterPro" id="IPR050072">
    <property type="entry name" value="Peptidase_M20A"/>
</dbReference>
<dbReference type="GO" id="GO:0008270">
    <property type="term" value="F:zinc ion binding"/>
    <property type="evidence" value="ECO:0007669"/>
    <property type="project" value="UniProtKB-UniRule"/>
</dbReference>
<proteinExistence type="inferred from homology"/>
<reference evidence="17 18" key="1">
    <citation type="submission" date="2017-12" db="EMBL/GenBank/DDBJ databases">
        <authorList>
            <person name="Hurst M.R.H."/>
        </authorList>
    </citation>
    <scope>NUCLEOTIDE SEQUENCE [LARGE SCALE GENOMIC DNA]</scope>
    <source>
        <strain evidence="17 18">SY-3-19</strain>
    </source>
</reference>
<protein>
    <recommendedName>
        <fullName evidence="5 15">Succinyl-diaminopimelate desuccinylase</fullName>
        <shortName evidence="15">SDAP desuccinylase</shortName>
        <ecNumber evidence="4 15">3.5.1.18</ecNumber>
    </recommendedName>
    <alternativeName>
        <fullName evidence="13 15">N-succinyl-LL-2,6-diaminoheptanedioate amidohydrolase</fullName>
    </alternativeName>
</protein>
<dbReference type="GO" id="GO:0019877">
    <property type="term" value="P:diaminopimelate biosynthetic process"/>
    <property type="evidence" value="ECO:0007669"/>
    <property type="project" value="UniProtKB-UniRule"/>
</dbReference>
<dbReference type="GO" id="GO:0006526">
    <property type="term" value="P:L-arginine biosynthetic process"/>
    <property type="evidence" value="ECO:0007669"/>
    <property type="project" value="TreeGrafter"/>
</dbReference>
<dbReference type="InterPro" id="IPR036264">
    <property type="entry name" value="Bact_exopeptidase_dim_dom"/>
</dbReference>
<feature type="binding site" evidence="15">
    <location>
        <position position="106"/>
    </location>
    <ligand>
        <name>Zn(2+)</name>
        <dbReference type="ChEBI" id="CHEBI:29105"/>
        <label>1</label>
    </ligand>
</feature>
<keyword evidence="9 15" id="KW-0862">Zinc</keyword>
<dbReference type="SUPFAM" id="SSF53187">
    <property type="entry name" value="Zn-dependent exopeptidases"/>
    <property type="match status" value="1"/>
</dbReference>
<feature type="binding site" evidence="15">
    <location>
        <position position="357"/>
    </location>
    <ligand>
        <name>Zn(2+)</name>
        <dbReference type="ChEBI" id="CHEBI:29105"/>
        <label>2</label>
    </ligand>
</feature>
<evidence type="ECO:0000256" key="14">
    <source>
        <dbReference type="ARBA" id="ARBA00051301"/>
    </source>
</evidence>
<evidence type="ECO:0000256" key="9">
    <source>
        <dbReference type="ARBA" id="ARBA00022833"/>
    </source>
</evidence>
<feature type="domain" description="Peptidase M20 dimerisation" evidence="16">
    <location>
        <begin position="181"/>
        <end position="288"/>
    </location>
</feature>
<dbReference type="AlphaFoldDB" id="A0A2S7K6I9"/>
<organism evidence="17 18">
    <name type="scientific">Hyphococcus luteus</name>
    <dbReference type="NCBI Taxonomy" id="2058213"/>
    <lineage>
        <taxon>Bacteria</taxon>
        <taxon>Pseudomonadati</taxon>
        <taxon>Pseudomonadota</taxon>
        <taxon>Alphaproteobacteria</taxon>
        <taxon>Parvularculales</taxon>
        <taxon>Parvularculaceae</taxon>
        <taxon>Hyphococcus</taxon>
    </lineage>
</organism>
<evidence type="ECO:0000313" key="18">
    <source>
        <dbReference type="Proteomes" id="UP000239504"/>
    </source>
</evidence>
<dbReference type="GO" id="GO:0008777">
    <property type="term" value="F:acetylornithine deacetylase activity"/>
    <property type="evidence" value="ECO:0007669"/>
    <property type="project" value="TreeGrafter"/>
</dbReference>
<dbReference type="OrthoDB" id="9809784at2"/>
<evidence type="ECO:0000256" key="12">
    <source>
        <dbReference type="ARBA" id="ARBA00023285"/>
    </source>
</evidence>
<evidence type="ECO:0000256" key="3">
    <source>
        <dbReference type="ARBA" id="ARBA00011738"/>
    </source>
</evidence>
<dbReference type="NCBIfam" id="NF009557">
    <property type="entry name" value="PRK13009.1"/>
    <property type="match status" value="1"/>
</dbReference>
<dbReference type="PANTHER" id="PTHR43808">
    <property type="entry name" value="ACETYLORNITHINE DEACETYLASE"/>
    <property type="match status" value="1"/>
</dbReference>
<dbReference type="Pfam" id="PF07687">
    <property type="entry name" value="M20_dimer"/>
    <property type="match status" value="1"/>
</dbReference>
<dbReference type="NCBIfam" id="TIGR01246">
    <property type="entry name" value="dapE_proteo"/>
    <property type="match status" value="1"/>
</dbReference>
<dbReference type="HAMAP" id="MF_01690">
    <property type="entry name" value="DapE"/>
    <property type="match status" value="1"/>
</dbReference>
<dbReference type="CDD" id="cd03891">
    <property type="entry name" value="M20_DapE_proteobac"/>
    <property type="match status" value="1"/>
</dbReference>
<evidence type="ECO:0000313" key="17">
    <source>
        <dbReference type="EMBL" id="PQA88123.1"/>
    </source>
</evidence>
<evidence type="ECO:0000256" key="10">
    <source>
        <dbReference type="ARBA" id="ARBA00022915"/>
    </source>
</evidence>
<evidence type="ECO:0000256" key="15">
    <source>
        <dbReference type="HAMAP-Rule" id="MF_01690"/>
    </source>
</evidence>
<dbReference type="InterPro" id="IPR002933">
    <property type="entry name" value="Peptidase_M20"/>
</dbReference>
<feature type="binding site" evidence="15">
    <location>
        <position position="73"/>
    </location>
    <ligand>
        <name>Zn(2+)</name>
        <dbReference type="ChEBI" id="CHEBI:29105"/>
        <label>1</label>
    </ligand>
</feature>
<evidence type="ECO:0000256" key="4">
    <source>
        <dbReference type="ARBA" id="ARBA00011921"/>
    </source>
</evidence>
<comment type="subunit">
    <text evidence="3 15">Homodimer.</text>
</comment>
<dbReference type="UniPathway" id="UPA00034">
    <property type="reaction ID" value="UER00021"/>
</dbReference>
<dbReference type="Proteomes" id="UP000239504">
    <property type="component" value="Unassembled WGS sequence"/>
</dbReference>
<keyword evidence="12 15" id="KW-0170">Cobalt</keyword>
<dbReference type="Pfam" id="PF01546">
    <property type="entry name" value="Peptidase_M20"/>
    <property type="match status" value="1"/>
</dbReference>
<evidence type="ECO:0000256" key="1">
    <source>
        <dbReference type="ARBA" id="ARBA00005130"/>
    </source>
</evidence>
<dbReference type="SUPFAM" id="SSF55031">
    <property type="entry name" value="Bacterial exopeptidase dimerisation domain"/>
    <property type="match status" value="1"/>
</dbReference>
<dbReference type="InterPro" id="IPR011650">
    <property type="entry name" value="Peptidase_M20_dimer"/>
</dbReference>
<keyword evidence="7 15" id="KW-0479">Metal-binding</keyword>
<dbReference type="InterPro" id="IPR005941">
    <property type="entry name" value="DapE_proteobac"/>
</dbReference>
<evidence type="ECO:0000256" key="5">
    <source>
        <dbReference type="ARBA" id="ARBA00022391"/>
    </source>
</evidence>
<dbReference type="EC" id="3.5.1.18" evidence="4 15"/>
<sequence length="388" mass="42245">MSEIDKLAHSPLDLARELIRRPSITPADAGALDVLQTALASLGFRCTRLPFEDIDNLYAEIGEGIPHLCFAGHTDVVPPGDEAEWAAPPFDAIVSEGKLWGRGASDMKAAIAAFASAAARAVKEGKVKGKLSFLITGDEEGKGVNGTVKVLEWLREQNIKIDHCLVGEPSNPDAMGDMIKVGRRGSINCWLTVTGKQGHVAYPDRAKNPVPALMRKLLRLSETPLDEGYERFQPSNLEVTNIHIGNEAHNVIPAKATARFNVRFNPNWTGKSIEDWLKSQIEPIAKETNARYTLDCVTSGEAFLTTDMKFIGVLSACVEEKTGRKPDLSTTGGTSDARFIKDYAPVAEFGLVGATMHQVDEHVAVGDIELLADIYEAVIARYFETFAQ</sequence>
<comment type="catalytic activity">
    <reaction evidence="14 15">
        <text>N-succinyl-(2S,6S)-2,6-diaminopimelate + H2O = (2S,6S)-2,6-diaminopimelate + succinate</text>
        <dbReference type="Rhea" id="RHEA:22608"/>
        <dbReference type="ChEBI" id="CHEBI:15377"/>
        <dbReference type="ChEBI" id="CHEBI:30031"/>
        <dbReference type="ChEBI" id="CHEBI:57609"/>
        <dbReference type="ChEBI" id="CHEBI:58087"/>
        <dbReference type="EC" id="3.5.1.18"/>
    </reaction>
</comment>
<dbReference type="GO" id="GO:0050897">
    <property type="term" value="F:cobalt ion binding"/>
    <property type="evidence" value="ECO:0007669"/>
    <property type="project" value="UniProtKB-UniRule"/>
</dbReference>
<feature type="binding site" evidence="15">
    <location>
        <position position="106"/>
    </location>
    <ligand>
        <name>Zn(2+)</name>
        <dbReference type="ChEBI" id="CHEBI:29105"/>
        <label>2</label>
    </ligand>
</feature>